<dbReference type="InterPro" id="IPR011009">
    <property type="entry name" value="Kinase-like_dom_sf"/>
</dbReference>
<dbReference type="InterPro" id="IPR006748">
    <property type="entry name" value="NH2Glyco/OHUrea_AB-resist_kin"/>
</dbReference>
<proteinExistence type="predicted"/>
<protein>
    <submittedName>
        <fullName evidence="1">Aminoglycoside/hydroxyurea antibiotic resistance kinase</fullName>
    </submittedName>
</protein>
<dbReference type="Proteomes" id="UP000007374">
    <property type="component" value="Unassembled WGS sequence"/>
</dbReference>
<name>K2PP07_9HYPH</name>
<reference evidence="1 2" key="1">
    <citation type="journal article" date="2012" name="J. Bacteriol.">
        <title>Genome Sequence of Nitratireductor indicus Type Strain C115.</title>
        <authorList>
            <person name="Lai Q."/>
            <person name="Li G."/>
            <person name="Yu Z."/>
            <person name="Shao Z."/>
        </authorList>
    </citation>
    <scope>NUCLEOTIDE SEQUENCE [LARGE SCALE GENOMIC DNA]</scope>
    <source>
        <strain evidence="1 2">C115</strain>
    </source>
</reference>
<evidence type="ECO:0000313" key="2">
    <source>
        <dbReference type="Proteomes" id="UP000007374"/>
    </source>
</evidence>
<evidence type="ECO:0000313" key="1">
    <source>
        <dbReference type="EMBL" id="EKF42802.1"/>
    </source>
</evidence>
<dbReference type="EMBL" id="AMSI01000005">
    <property type="protein sequence ID" value="EKF42802.1"/>
    <property type="molecule type" value="Genomic_DNA"/>
</dbReference>
<dbReference type="GO" id="GO:0019748">
    <property type="term" value="P:secondary metabolic process"/>
    <property type="evidence" value="ECO:0007669"/>
    <property type="project" value="InterPro"/>
</dbReference>
<dbReference type="PATRIC" id="fig|1231190.3.peg.1894"/>
<dbReference type="Pfam" id="PF04655">
    <property type="entry name" value="APH_6_hur"/>
    <property type="match status" value="1"/>
</dbReference>
<dbReference type="RefSeq" id="WP_009450142.1">
    <property type="nucleotide sequence ID" value="NZ_AMSI01000005.1"/>
</dbReference>
<dbReference type="Gene3D" id="1.10.510.10">
    <property type="entry name" value="Transferase(Phosphotransferase) domain 1"/>
    <property type="match status" value="1"/>
</dbReference>
<dbReference type="STRING" id="721133.SAMN05216176_103187"/>
<dbReference type="SUPFAM" id="SSF56112">
    <property type="entry name" value="Protein kinase-like (PK-like)"/>
    <property type="match status" value="1"/>
</dbReference>
<organism evidence="1 2">
    <name type="scientific">Nitratireductor indicus C115</name>
    <dbReference type="NCBI Taxonomy" id="1231190"/>
    <lineage>
        <taxon>Bacteria</taxon>
        <taxon>Pseudomonadati</taxon>
        <taxon>Pseudomonadota</taxon>
        <taxon>Alphaproteobacteria</taxon>
        <taxon>Hyphomicrobiales</taxon>
        <taxon>Phyllobacteriaceae</taxon>
        <taxon>Nitratireductor</taxon>
    </lineage>
</organism>
<dbReference type="eggNOG" id="COG3570">
    <property type="taxonomic scope" value="Bacteria"/>
</dbReference>
<comment type="caution">
    <text evidence="1">The sequence shown here is derived from an EMBL/GenBank/DDBJ whole genome shotgun (WGS) entry which is preliminary data.</text>
</comment>
<dbReference type="AlphaFoldDB" id="K2PP07"/>
<sequence length="275" mass="30932">MKPPAFPVAWNIVSAQLMADTPASFVWEVRRADGSRAVVKDMKPAGLENEKTGARFLQWRNGRDAVRLLGWENQAHLLEYAGDRTLLDELNEKGDEAASELAIEMLVRLGDDSALDTPQGLTPLDEHFRSLFTRADHDRQNGRETLFTDAADCARKLIANQRDLRPLHGDFHHENMLHGPRGWLLIDPAGVYGDACYDAANLFYNPLDRDDLRGDPARAERLARQLARRLGREESDFLLYGFVHACLSASWHLGDDNRQEAERSLNVARAVHAAL</sequence>
<keyword evidence="1" id="KW-0418">Kinase</keyword>
<gene>
    <name evidence="1" type="ORF">NA8A_09049</name>
</gene>
<dbReference type="GO" id="GO:0016773">
    <property type="term" value="F:phosphotransferase activity, alcohol group as acceptor"/>
    <property type="evidence" value="ECO:0007669"/>
    <property type="project" value="InterPro"/>
</dbReference>
<keyword evidence="2" id="KW-1185">Reference proteome</keyword>
<keyword evidence="1" id="KW-0808">Transferase</keyword>
<accession>K2PP07</accession>
<dbReference type="GO" id="GO:0016301">
    <property type="term" value="F:kinase activity"/>
    <property type="evidence" value="ECO:0007669"/>
    <property type="project" value="UniProtKB-KW"/>
</dbReference>